<comment type="similarity">
    <text evidence="1">Belongs to the TolB family.</text>
</comment>
<keyword evidence="2" id="KW-0732">Signal</keyword>
<organism evidence="3 4">
    <name type="scientific">Eiseniibacteriota bacterium</name>
    <dbReference type="NCBI Taxonomy" id="2212470"/>
    <lineage>
        <taxon>Bacteria</taxon>
        <taxon>Candidatus Eiseniibacteriota</taxon>
    </lineage>
</organism>
<dbReference type="SUPFAM" id="SSF69304">
    <property type="entry name" value="Tricorn protease N-terminal domain"/>
    <property type="match status" value="1"/>
</dbReference>
<dbReference type="Proteomes" id="UP000748308">
    <property type="component" value="Unassembled WGS sequence"/>
</dbReference>
<comment type="caution">
    <text evidence="3">The sequence shown here is derived from an EMBL/GenBank/DDBJ whole genome shotgun (WGS) entry which is preliminary data.</text>
</comment>
<feature type="chain" id="PRO_5037627979" evidence="2">
    <location>
        <begin position="27"/>
        <end position="361"/>
    </location>
</feature>
<evidence type="ECO:0000313" key="3">
    <source>
        <dbReference type="EMBL" id="MBM3317900.1"/>
    </source>
</evidence>
<dbReference type="EMBL" id="VGIY01000214">
    <property type="protein sequence ID" value="MBM3317900.1"/>
    <property type="molecule type" value="Genomic_DNA"/>
</dbReference>
<protein>
    <submittedName>
        <fullName evidence="3">PD40 domain-containing protein</fullName>
    </submittedName>
</protein>
<evidence type="ECO:0000256" key="2">
    <source>
        <dbReference type="SAM" id="SignalP"/>
    </source>
</evidence>
<dbReference type="SUPFAM" id="SSF52964">
    <property type="entry name" value="TolB, N-terminal domain"/>
    <property type="match status" value="1"/>
</dbReference>
<dbReference type="AlphaFoldDB" id="A0A937X9B2"/>
<dbReference type="Gene3D" id="3.40.50.10070">
    <property type="entry name" value="TolB, N-terminal domain"/>
    <property type="match status" value="1"/>
</dbReference>
<dbReference type="InterPro" id="IPR011042">
    <property type="entry name" value="6-blade_b-propeller_TolB-like"/>
</dbReference>
<feature type="non-terminal residue" evidence="3">
    <location>
        <position position="361"/>
    </location>
</feature>
<evidence type="ECO:0000256" key="1">
    <source>
        <dbReference type="ARBA" id="ARBA00009820"/>
    </source>
</evidence>
<sequence length="361" mass="39531">MLDRQRRGSWRLGSALWLAASAALVAAAQEAEVYLEIQKWDFFRVPVLVEDFAADDLARLGLFAPRFSTGEEIEDLLARDLDLSDAFQVVRVRRGEEPAAGLLLDIADRPIDRHPQARVAGELHWDEGRVILRARLIDTSSRAEIFRRDYELGSREAPLAPERWSIHRLADDITRTLTGSPGCAATRIAFVRSLDSGKELALIDWDGFGESPATALGSIVVSPDWHPFQARVACTSFHAGQPQLVAVDLGSGGLTVLASGGTPSAPAHSRDGRWLAYASSESGDMEIYVARADGSQRRRLTFSPGIDTAPSWSPSGDRLVFTSDRTGRPQLFICDADGVSVEQLTYQGDWNDSADWSPISD</sequence>
<dbReference type="Pfam" id="PF07676">
    <property type="entry name" value="PD40"/>
    <property type="match status" value="2"/>
</dbReference>
<dbReference type="PANTHER" id="PTHR36842">
    <property type="entry name" value="PROTEIN TOLB HOMOLOG"/>
    <property type="match status" value="1"/>
</dbReference>
<dbReference type="Gene3D" id="2.120.10.30">
    <property type="entry name" value="TolB, C-terminal domain"/>
    <property type="match status" value="1"/>
</dbReference>
<name>A0A937X9B2_UNCEI</name>
<proteinExistence type="inferred from homology"/>
<dbReference type="PANTHER" id="PTHR36842:SF1">
    <property type="entry name" value="PROTEIN TOLB"/>
    <property type="match status" value="1"/>
</dbReference>
<evidence type="ECO:0000313" key="4">
    <source>
        <dbReference type="Proteomes" id="UP000748308"/>
    </source>
</evidence>
<dbReference type="InterPro" id="IPR011659">
    <property type="entry name" value="WD40"/>
</dbReference>
<accession>A0A937X9B2</accession>
<gene>
    <name evidence="3" type="ORF">FJY75_08600</name>
</gene>
<reference evidence="3" key="1">
    <citation type="submission" date="2019-03" db="EMBL/GenBank/DDBJ databases">
        <title>Lake Tanganyika Metagenome-Assembled Genomes (MAGs).</title>
        <authorList>
            <person name="Tran P."/>
        </authorList>
    </citation>
    <scope>NUCLEOTIDE SEQUENCE</scope>
    <source>
        <strain evidence="3">M_DeepCast_400m_m2_100</strain>
    </source>
</reference>
<feature type="signal peptide" evidence="2">
    <location>
        <begin position="1"/>
        <end position="26"/>
    </location>
</feature>